<gene>
    <name evidence="11" type="ORF">H2RhizoLitter491384_000001</name>
</gene>
<dbReference type="EC" id="2.7.7.48" evidence="1"/>
<evidence type="ECO:0000256" key="1">
    <source>
        <dbReference type="ARBA" id="ARBA00012494"/>
    </source>
</evidence>
<evidence type="ECO:0000256" key="8">
    <source>
        <dbReference type="ARBA" id="ARBA00048744"/>
    </source>
</evidence>
<organism evidence="11">
    <name type="scientific">Leviviridae sp</name>
    <dbReference type="NCBI Taxonomy" id="2027243"/>
    <lineage>
        <taxon>Viruses</taxon>
        <taxon>Riboviria</taxon>
        <taxon>Orthornavirae</taxon>
        <taxon>Lenarviricota</taxon>
        <taxon>Leviviricetes</taxon>
        <taxon>Norzivirales</taxon>
        <taxon>Fiersviridae</taxon>
    </lineage>
</organism>
<dbReference type="GO" id="GO:0039694">
    <property type="term" value="P:viral RNA genome replication"/>
    <property type="evidence" value="ECO:0007669"/>
    <property type="project" value="InterPro"/>
</dbReference>
<comment type="catalytic activity">
    <reaction evidence="8">
        <text>RNA(n) + a ribonucleoside 5'-triphosphate = RNA(n+1) + diphosphate</text>
        <dbReference type="Rhea" id="RHEA:21248"/>
        <dbReference type="Rhea" id="RHEA-COMP:14527"/>
        <dbReference type="Rhea" id="RHEA-COMP:17342"/>
        <dbReference type="ChEBI" id="CHEBI:33019"/>
        <dbReference type="ChEBI" id="CHEBI:61557"/>
        <dbReference type="ChEBI" id="CHEBI:140395"/>
        <dbReference type="EC" id="2.7.7.48"/>
    </reaction>
</comment>
<feature type="domain" description="RdRp catalytic" evidence="10">
    <location>
        <begin position="300"/>
        <end position="444"/>
    </location>
</feature>
<evidence type="ECO:0000313" key="11">
    <source>
        <dbReference type="EMBL" id="QDH87792.1"/>
    </source>
</evidence>
<reference evidence="11" key="1">
    <citation type="submission" date="2019-05" db="EMBL/GenBank/DDBJ databases">
        <title>Metatranscriptomic reconstruction reveals RNA viruses with the potential to shape carbon cycling in soil.</title>
        <authorList>
            <person name="Starr E.P."/>
            <person name="Nuccio E."/>
            <person name="Pett-Ridge J."/>
            <person name="Banfield J.F."/>
            <person name="Firestone M.K."/>
        </authorList>
    </citation>
    <scope>NUCLEOTIDE SEQUENCE</scope>
    <source>
        <strain evidence="11">H2_Rhizo_Litter_49_scaffold_1384</strain>
    </source>
</reference>
<sequence>MKSLVDLLTCLLEESGKRCGAPVDRDVNTLHSRVENEGDSFITITLPRFCRDFERSLDSGSVAPSAFSSFQKKKGRGIPAFMSGFLRNIFDSTGKLLAMPSVDCIRAIRQVCLFGKKVTRECSQERKRAATDAYVECDDQVREEHDLVSLQLFRYYLRVADIVVADLCLSGRRLWTMRPRHGRGATEDRLSRNARWAFRSWHRRLEQAGFTWSDFGRAQSTPPTDNVGDMTARMVEPWDEKPVRVVFVPKTATTPRVIAVEPACMQYAQQALRGVLTDALEESELTSGHVNFVSQEVNQHKAMDASRTGIYATLDMSEASDRVGMAHVRGMFRTVPAFLELLEACRSSRARLPNGHVKDLRKFASMGSAATFPVESLAFFISIIASRCLRSGKFPTRTLIAEMRKDVYVYGDDLIVPAGEAPAICEDLETLGFKVNRHKSFWTGKFRESCGVDAYAGESVTPVYLRHTCPADRTDASRIISWVATANQLAKAGYSVTSASMRKEVERHLGPLPWVPSGSPALGWEEHSKFRPPCRTNRELQRREYRCWVTVSPKEADACEGDAALAKMFWIMASRPSDQSIMKIAEIDPQHLVRSVTPYGVTLKRGWVSGEQIIHLSP</sequence>
<dbReference type="Pfam" id="PF03431">
    <property type="entry name" value="RNA_replicase_B"/>
    <property type="match status" value="1"/>
</dbReference>
<keyword evidence="5" id="KW-0547">Nucleotide-binding</keyword>
<accession>A0A514D2E5</accession>
<evidence type="ECO:0000256" key="4">
    <source>
        <dbReference type="ARBA" id="ARBA00022695"/>
    </source>
</evidence>
<evidence type="ECO:0000256" key="5">
    <source>
        <dbReference type="ARBA" id="ARBA00022741"/>
    </source>
</evidence>
<evidence type="ECO:0000256" key="6">
    <source>
        <dbReference type="ARBA" id="ARBA00022953"/>
    </source>
</evidence>
<evidence type="ECO:0000259" key="10">
    <source>
        <dbReference type="PROSITE" id="PS50522"/>
    </source>
</evidence>
<dbReference type="GO" id="GO:0003968">
    <property type="term" value="F:RNA-directed RNA polymerase activity"/>
    <property type="evidence" value="ECO:0007669"/>
    <property type="project" value="UniProtKB-KW"/>
</dbReference>
<keyword evidence="3" id="KW-0808">Transferase</keyword>
<evidence type="ECO:0000256" key="7">
    <source>
        <dbReference type="ARBA" id="ARBA00030248"/>
    </source>
</evidence>
<keyword evidence="9" id="KW-0479">Metal-binding</keyword>
<feature type="binding site" evidence="9">
    <location>
        <position position="413"/>
    </location>
    <ligand>
        <name>Mg(2+)</name>
        <dbReference type="ChEBI" id="CHEBI:18420"/>
        <label>2</label>
    </ligand>
</feature>
<dbReference type="InterPro" id="IPR007096">
    <property type="entry name" value="RNA-dir_Rpol_cat_phage"/>
</dbReference>
<feature type="binding site" evidence="9">
    <location>
        <position position="315"/>
    </location>
    <ligand>
        <name>Mg(2+)</name>
        <dbReference type="ChEBI" id="CHEBI:18420"/>
        <label>2</label>
    </ligand>
</feature>
<protein>
    <recommendedName>
        <fullName evidence="1">RNA-directed RNA polymerase</fullName>
        <ecNumber evidence="1">2.7.7.48</ecNumber>
    </recommendedName>
    <alternativeName>
        <fullName evidence="7">RNA replicase beta chain</fullName>
    </alternativeName>
</protein>
<evidence type="ECO:0000256" key="9">
    <source>
        <dbReference type="PIRSR" id="PIRSR605093-1"/>
    </source>
</evidence>
<evidence type="ECO:0000256" key="2">
    <source>
        <dbReference type="ARBA" id="ARBA00022484"/>
    </source>
</evidence>
<keyword evidence="4" id="KW-0548">Nucleotidyltransferase</keyword>
<feature type="binding site" evidence="9">
    <location>
        <position position="412"/>
    </location>
    <ligand>
        <name>Mg(2+)</name>
        <dbReference type="ChEBI" id="CHEBI:18420"/>
        <label>2</label>
    </ligand>
</feature>
<dbReference type="EMBL" id="MN033632">
    <property type="protein sequence ID" value="QDH87792.1"/>
    <property type="molecule type" value="Genomic_RNA"/>
</dbReference>
<dbReference type="InterPro" id="IPR043502">
    <property type="entry name" value="DNA/RNA_pol_sf"/>
</dbReference>
<proteinExistence type="predicted"/>
<dbReference type="GO" id="GO:0046872">
    <property type="term" value="F:metal ion binding"/>
    <property type="evidence" value="ECO:0007669"/>
    <property type="project" value="UniProtKB-KW"/>
</dbReference>
<evidence type="ECO:0000256" key="3">
    <source>
        <dbReference type="ARBA" id="ARBA00022679"/>
    </source>
</evidence>
<comment type="cofactor">
    <cofactor evidence="9">
        <name>Mg(2+)</name>
        <dbReference type="ChEBI" id="CHEBI:18420"/>
    </cofactor>
    <text evidence="9">Binds 2 Mg(2+) per subunit.</text>
</comment>
<dbReference type="GO" id="GO:0000166">
    <property type="term" value="F:nucleotide binding"/>
    <property type="evidence" value="ECO:0007669"/>
    <property type="project" value="UniProtKB-KW"/>
</dbReference>
<dbReference type="SUPFAM" id="SSF56672">
    <property type="entry name" value="DNA/RNA polymerases"/>
    <property type="match status" value="1"/>
</dbReference>
<keyword evidence="6" id="KW-0693">Viral RNA replication</keyword>
<keyword evidence="9" id="KW-0460">Magnesium</keyword>
<name>A0A514D2E5_9VIRU</name>
<dbReference type="PROSITE" id="PS50522">
    <property type="entry name" value="RDRP_PHAGE"/>
    <property type="match status" value="1"/>
</dbReference>
<keyword evidence="2 11" id="KW-0696">RNA-directed RNA polymerase</keyword>
<dbReference type="InterPro" id="IPR005093">
    <property type="entry name" value="RNArep_beta"/>
</dbReference>